<dbReference type="GO" id="GO:0005525">
    <property type="term" value="F:GTP binding"/>
    <property type="evidence" value="ECO:0007669"/>
    <property type="project" value="UniProtKB-KW"/>
</dbReference>
<evidence type="ECO:0000256" key="3">
    <source>
        <dbReference type="ARBA" id="ARBA00023134"/>
    </source>
</evidence>
<dbReference type="GO" id="GO:0032790">
    <property type="term" value="P:ribosome disassembly"/>
    <property type="evidence" value="ECO:0007669"/>
    <property type="project" value="TreeGrafter"/>
</dbReference>
<evidence type="ECO:0000259" key="4">
    <source>
        <dbReference type="SMART" id="SM00838"/>
    </source>
</evidence>
<evidence type="ECO:0000313" key="6">
    <source>
        <dbReference type="EMBL" id="VDN37180.1"/>
    </source>
</evidence>
<organism evidence="8">
    <name type="scientific">Gongylonema pulchrum</name>
    <dbReference type="NCBI Taxonomy" id="637853"/>
    <lineage>
        <taxon>Eukaryota</taxon>
        <taxon>Metazoa</taxon>
        <taxon>Ecdysozoa</taxon>
        <taxon>Nematoda</taxon>
        <taxon>Chromadorea</taxon>
        <taxon>Rhabditida</taxon>
        <taxon>Spirurina</taxon>
        <taxon>Spiruromorpha</taxon>
        <taxon>Spiruroidea</taxon>
        <taxon>Gongylonematidae</taxon>
        <taxon>Gongylonema</taxon>
    </lineage>
</organism>
<keyword evidence="3" id="KW-0342">GTP-binding</keyword>
<feature type="domain" description="Elongation factor EFG" evidence="4">
    <location>
        <begin position="215"/>
        <end position="298"/>
    </location>
</feature>
<name>A0A183EJ08_9BILA</name>
<dbReference type="SUPFAM" id="SSF54211">
    <property type="entry name" value="Ribosomal protein S5 domain 2-like"/>
    <property type="match status" value="1"/>
</dbReference>
<reference evidence="8" key="1">
    <citation type="submission" date="2016-06" db="UniProtKB">
        <authorList>
            <consortium name="WormBaseParasite"/>
        </authorList>
    </citation>
    <scope>IDENTIFICATION</scope>
</reference>
<keyword evidence="7" id="KW-1185">Reference proteome</keyword>
<evidence type="ECO:0000259" key="5">
    <source>
        <dbReference type="SMART" id="SM00889"/>
    </source>
</evidence>
<accession>A0A183EJ08</accession>
<evidence type="ECO:0000256" key="1">
    <source>
        <dbReference type="ARBA" id="ARBA00022741"/>
    </source>
</evidence>
<dbReference type="Gene3D" id="3.30.70.240">
    <property type="match status" value="1"/>
</dbReference>
<dbReference type="InterPro" id="IPR009022">
    <property type="entry name" value="EFG_III"/>
</dbReference>
<dbReference type="Pfam" id="PF03764">
    <property type="entry name" value="EFG_IV"/>
    <property type="match status" value="1"/>
</dbReference>
<keyword evidence="1" id="KW-0547">Nucleotide-binding</keyword>
<gene>
    <name evidence="6" type="ORF">GPUH_LOCUS20948</name>
</gene>
<evidence type="ECO:0000256" key="2">
    <source>
        <dbReference type="ARBA" id="ARBA00022917"/>
    </source>
</evidence>
<keyword evidence="2" id="KW-0648">Protein biosynthesis</keyword>
<dbReference type="Pfam" id="PF00679">
    <property type="entry name" value="EFG_C"/>
    <property type="match status" value="1"/>
</dbReference>
<dbReference type="WBParaSite" id="GPUH_0002097401-mRNA-1">
    <property type="protein sequence ID" value="GPUH_0002097401-mRNA-1"/>
    <property type="gene ID" value="GPUH_0002097401"/>
</dbReference>
<dbReference type="Pfam" id="PF14492">
    <property type="entry name" value="EFG_III"/>
    <property type="match status" value="1"/>
</dbReference>
<evidence type="ECO:0000313" key="8">
    <source>
        <dbReference type="WBParaSite" id="GPUH_0002097401-mRNA-1"/>
    </source>
</evidence>
<dbReference type="PANTHER" id="PTHR43261">
    <property type="entry name" value="TRANSLATION ELONGATION FACTOR G-RELATED"/>
    <property type="match status" value="1"/>
</dbReference>
<evidence type="ECO:0000313" key="7">
    <source>
        <dbReference type="Proteomes" id="UP000271098"/>
    </source>
</evidence>
<dbReference type="GO" id="GO:0003924">
    <property type="term" value="F:GTPase activity"/>
    <property type="evidence" value="ECO:0007669"/>
    <property type="project" value="TreeGrafter"/>
</dbReference>
<dbReference type="EMBL" id="UYRT01091523">
    <property type="protein sequence ID" value="VDN37180.1"/>
    <property type="molecule type" value="Genomic_DNA"/>
</dbReference>
<dbReference type="PANTHER" id="PTHR43261:SF1">
    <property type="entry name" value="RIBOSOME-RELEASING FACTOR 2, MITOCHONDRIAL"/>
    <property type="match status" value="1"/>
</dbReference>
<protein>
    <submittedName>
        <fullName evidence="8">EFG_III domain-containing protein</fullName>
    </submittedName>
</protein>
<reference evidence="6 7" key="2">
    <citation type="submission" date="2018-11" db="EMBL/GenBank/DDBJ databases">
        <authorList>
            <consortium name="Pathogen Informatics"/>
        </authorList>
    </citation>
    <scope>NUCLEOTIDE SEQUENCE [LARGE SCALE GENOMIC DNA]</scope>
</reference>
<dbReference type="SUPFAM" id="SSF54980">
    <property type="entry name" value="EF-G C-terminal domain-like"/>
    <property type="match status" value="2"/>
</dbReference>
<dbReference type="InterPro" id="IPR035647">
    <property type="entry name" value="EFG_III/V"/>
</dbReference>
<dbReference type="OrthoDB" id="198619at2759"/>
<dbReference type="Gene3D" id="3.30.70.870">
    <property type="entry name" value="Elongation Factor G (Translational Gtpase), domain 3"/>
    <property type="match status" value="1"/>
</dbReference>
<proteinExistence type="predicted"/>
<dbReference type="InterPro" id="IPR005517">
    <property type="entry name" value="Transl_elong_EFG/EF2_IV"/>
</dbReference>
<dbReference type="InterPro" id="IPR020568">
    <property type="entry name" value="Ribosomal_Su5_D2-typ_SF"/>
</dbReference>
<dbReference type="InterPro" id="IPR041095">
    <property type="entry name" value="EFG_II"/>
</dbReference>
<dbReference type="GO" id="GO:0005739">
    <property type="term" value="C:mitochondrion"/>
    <property type="evidence" value="ECO:0007669"/>
    <property type="project" value="TreeGrafter"/>
</dbReference>
<dbReference type="GO" id="GO:0032543">
    <property type="term" value="P:mitochondrial translation"/>
    <property type="evidence" value="ECO:0007669"/>
    <property type="project" value="TreeGrafter"/>
</dbReference>
<dbReference type="Gene3D" id="3.30.230.10">
    <property type="match status" value="1"/>
</dbReference>
<dbReference type="Proteomes" id="UP000271098">
    <property type="component" value="Unassembled WGS sequence"/>
</dbReference>
<dbReference type="InterPro" id="IPR014721">
    <property type="entry name" value="Ribsml_uS5_D2-typ_fold_subgr"/>
</dbReference>
<dbReference type="InterPro" id="IPR000640">
    <property type="entry name" value="EFG_V-like"/>
</dbReference>
<dbReference type="SMART" id="SM00889">
    <property type="entry name" value="EFG_IV"/>
    <property type="match status" value="1"/>
</dbReference>
<dbReference type="AlphaFoldDB" id="A0A183EJ08"/>
<dbReference type="CDD" id="cd16262">
    <property type="entry name" value="EFG_III"/>
    <property type="match status" value="1"/>
</dbReference>
<dbReference type="SMART" id="SM00838">
    <property type="entry name" value="EFG_C"/>
    <property type="match status" value="1"/>
</dbReference>
<feature type="domain" description="Translation elongation factor EFG/EF2" evidence="5">
    <location>
        <begin position="87"/>
        <end position="214"/>
    </location>
</feature>
<sequence length="307" mass="33327">MKSILLAGIETPDPVYFCTVEAPSEASNLEFEKALHELAVEDPSMQVRIDNELGQTIIGAMGELHVEVIKDRLKRDYGLNVFLGPLQVAYREMIANEVTNATTVSDTFGENEMRHECRITFTVAPSRSAGKFKQVVVLLDEDNEYAGVGLRESWLNAINEGCANALYTGPVAGFTVHGVTVVLTDFVASGGRLNPSVISAAASRCVTEALTKAGIYLIVTTTKTHADLVLQEIYKRRGTVIADGADSLGGECLVRCNVPLAELQGFPKNVRILTSGHASIHMEVGGYQEVPEHRQKEIVNMLKVGHS</sequence>